<protein>
    <submittedName>
        <fullName evidence="1">Uncharacterized protein</fullName>
    </submittedName>
</protein>
<dbReference type="AlphaFoldDB" id="A0A0S4KIS6"/>
<dbReference type="Proteomes" id="UP000051952">
    <property type="component" value="Unassembled WGS sequence"/>
</dbReference>
<reference evidence="2" key="1">
    <citation type="submission" date="2015-09" db="EMBL/GenBank/DDBJ databases">
        <authorList>
            <consortium name="Pathogen Informatics"/>
        </authorList>
    </citation>
    <scope>NUCLEOTIDE SEQUENCE [LARGE SCALE GENOMIC DNA]</scope>
    <source>
        <strain evidence="2">Lake Konstanz</strain>
    </source>
</reference>
<proteinExistence type="predicted"/>
<keyword evidence="2" id="KW-1185">Reference proteome</keyword>
<dbReference type="EMBL" id="CYKH01002252">
    <property type="protein sequence ID" value="CUI15597.1"/>
    <property type="molecule type" value="Genomic_DNA"/>
</dbReference>
<organism evidence="1 2">
    <name type="scientific">Bodo saltans</name>
    <name type="common">Flagellated protozoan</name>
    <dbReference type="NCBI Taxonomy" id="75058"/>
    <lineage>
        <taxon>Eukaryota</taxon>
        <taxon>Discoba</taxon>
        <taxon>Euglenozoa</taxon>
        <taxon>Kinetoplastea</taxon>
        <taxon>Metakinetoplastina</taxon>
        <taxon>Eubodonida</taxon>
        <taxon>Bodonidae</taxon>
        <taxon>Bodo</taxon>
    </lineage>
</organism>
<sequence>MLNYVQISKFMKMHCTTSTVVIALVVCVWQLRALTISDLALNAESCATLRNTPGATIPCECRLNTGKLQDPVPCYPNCCPKTDTFEGDWCDNENRLQWSVYDQLQCVEAPAAMYVDDSVNCFDQGTIPYITSVVAHAGVTQLAFELSRRLTCNDLYIAPCKTGRVNLQDFRINTTDKPPRQCWLTCAPDEIEACTSYSCWAHRGQTASTVKSWTVQRQLPAGDYALVCKTLVSANAVTHVLYQYAAASAYFRVN</sequence>
<evidence type="ECO:0000313" key="2">
    <source>
        <dbReference type="Proteomes" id="UP000051952"/>
    </source>
</evidence>
<evidence type="ECO:0000313" key="1">
    <source>
        <dbReference type="EMBL" id="CUI15597.1"/>
    </source>
</evidence>
<dbReference type="VEuPathDB" id="TriTrypDB:BSAL_48605"/>
<gene>
    <name evidence="1" type="ORF">BSAL_48605</name>
</gene>
<accession>A0A0S4KIS6</accession>
<name>A0A0S4KIS6_BODSA</name>